<keyword evidence="2" id="KW-1003">Cell membrane</keyword>
<dbReference type="SMART" id="SM01049">
    <property type="entry name" value="Cache_2"/>
    <property type="match status" value="1"/>
</dbReference>
<feature type="region of interest" description="Disordered" evidence="9">
    <location>
        <begin position="314"/>
        <end position="336"/>
    </location>
</feature>
<dbReference type="Proteomes" id="UP000288293">
    <property type="component" value="Unassembled WGS sequence"/>
</dbReference>
<evidence type="ECO:0000256" key="9">
    <source>
        <dbReference type="SAM" id="MobiDB-lite"/>
    </source>
</evidence>
<comment type="caution">
    <text evidence="13">The sequence shown here is derived from an EMBL/GenBank/DDBJ whole genome shotgun (WGS) entry which is preliminary data.</text>
</comment>
<dbReference type="PROSITE" id="PS50111">
    <property type="entry name" value="CHEMOTAXIS_TRANSDUC_2"/>
    <property type="match status" value="1"/>
</dbReference>
<dbReference type="InterPro" id="IPR003660">
    <property type="entry name" value="HAMP_dom"/>
</dbReference>
<dbReference type="InterPro" id="IPR004090">
    <property type="entry name" value="Chemotax_Me-accpt_rcpt"/>
</dbReference>
<comment type="subcellular location">
    <subcellularLocation>
        <location evidence="1">Cell membrane</location>
        <topology evidence="1">Multi-pass membrane protein</topology>
    </subcellularLocation>
</comment>
<dbReference type="OrthoDB" id="2489132at2"/>
<evidence type="ECO:0000256" key="6">
    <source>
        <dbReference type="ARBA" id="ARBA00023224"/>
    </source>
</evidence>
<dbReference type="Gene3D" id="3.30.450.20">
    <property type="entry name" value="PAS domain"/>
    <property type="match status" value="1"/>
</dbReference>
<dbReference type="AlphaFoldDB" id="A0A432W6I8"/>
<evidence type="ECO:0000259" key="11">
    <source>
        <dbReference type="PROSITE" id="PS50111"/>
    </source>
</evidence>
<feature type="transmembrane region" description="Helical" evidence="10">
    <location>
        <begin position="189"/>
        <end position="211"/>
    </location>
</feature>
<evidence type="ECO:0000256" key="10">
    <source>
        <dbReference type="SAM" id="Phobius"/>
    </source>
</evidence>
<evidence type="ECO:0000256" key="2">
    <source>
        <dbReference type="ARBA" id="ARBA00022475"/>
    </source>
</evidence>
<dbReference type="EMBL" id="PIPL01000001">
    <property type="protein sequence ID" value="RUO25693.1"/>
    <property type="molecule type" value="Genomic_DNA"/>
</dbReference>
<evidence type="ECO:0000259" key="12">
    <source>
        <dbReference type="PROSITE" id="PS50885"/>
    </source>
</evidence>
<gene>
    <name evidence="13" type="ORF">CWE09_02890</name>
</gene>
<dbReference type="InterPro" id="IPR033480">
    <property type="entry name" value="sCache_2"/>
</dbReference>
<dbReference type="PANTHER" id="PTHR32089">
    <property type="entry name" value="METHYL-ACCEPTING CHEMOTAXIS PROTEIN MCPB"/>
    <property type="match status" value="1"/>
</dbReference>
<dbReference type="Pfam" id="PF00672">
    <property type="entry name" value="HAMP"/>
    <property type="match status" value="1"/>
</dbReference>
<dbReference type="RefSeq" id="WP_126802491.1">
    <property type="nucleotide sequence ID" value="NZ_PIPL01000001.1"/>
</dbReference>
<evidence type="ECO:0000256" key="7">
    <source>
        <dbReference type="ARBA" id="ARBA00029447"/>
    </source>
</evidence>
<dbReference type="GO" id="GO:0007165">
    <property type="term" value="P:signal transduction"/>
    <property type="evidence" value="ECO:0007669"/>
    <property type="project" value="UniProtKB-KW"/>
</dbReference>
<dbReference type="CDD" id="cd11386">
    <property type="entry name" value="MCP_signal"/>
    <property type="match status" value="1"/>
</dbReference>
<dbReference type="Pfam" id="PF00015">
    <property type="entry name" value="MCPsignal"/>
    <property type="match status" value="1"/>
</dbReference>
<keyword evidence="4 10" id="KW-1133">Transmembrane helix</keyword>
<evidence type="ECO:0000256" key="5">
    <source>
        <dbReference type="ARBA" id="ARBA00023136"/>
    </source>
</evidence>
<sequence length="544" mass="59640">MNLIQRLTISVRLLVLLAIAAGGTVLMVAFMLFNLRTVIIDGEQQKLDALNDAAMTLVRDFYQQYRDGDLTQEEAQRRAIQQLDLIRYEGNEYVFTLQRDGVLVQHPFSGQRGRNVRNFEDPEGTPLFRHMLERTRDNERATVHYIWELPNSSELAPKITRVRTFDEWQWVIGSGVYIDDVAGQLWVQFWRLAGFAVLLSVPLLAIFLLIIRSIVKPLKASIAAMDDIAEGEGDLTHRLAENGNDEISRLGASFNNFVSKIQNLVKAVQESAEHEQEAAQRLSALTGSSSELSSKLANQTSSVATAINELSSSSSEVANHARDAAESANQADQEAQRSAEIVHASVANVERLALQLETATEQAKTLQQGSDKIGNILSVIVNIAEQTNLLALNAAIEAARAGEAGRGFAVVADEVRTLATRTQSSTDEINNLVNTIQTSISDVSTVIEEVQIASRATTTEAGEAETAIAQIRQAVENISAMNIQIANATDEQSRVTMEVSENVTDISDLSGSNEDNNKSLTALSESLNSNSEELSNLVRRFKTD</sequence>
<feature type="domain" description="HAMP" evidence="12">
    <location>
        <begin position="212"/>
        <end position="266"/>
    </location>
</feature>
<dbReference type="GO" id="GO:0004888">
    <property type="term" value="F:transmembrane signaling receptor activity"/>
    <property type="evidence" value="ECO:0007669"/>
    <property type="project" value="InterPro"/>
</dbReference>
<organism evidence="13 14">
    <name type="scientific">Aliidiomarina minuta</name>
    <dbReference type="NCBI Taxonomy" id="880057"/>
    <lineage>
        <taxon>Bacteria</taxon>
        <taxon>Pseudomonadati</taxon>
        <taxon>Pseudomonadota</taxon>
        <taxon>Gammaproteobacteria</taxon>
        <taxon>Alteromonadales</taxon>
        <taxon>Idiomarinaceae</taxon>
        <taxon>Aliidiomarina</taxon>
    </lineage>
</organism>
<keyword evidence="6 8" id="KW-0807">Transducer</keyword>
<dbReference type="PANTHER" id="PTHR32089:SF119">
    <property type="entry name" value="METHYL-ACCEPTING CHEMOTAXIS PROTEIN CTPL"/>
    <property type="match status" value="1"/>
</dbReference>
<dbReference type="CDD" id="cd06225">
    <property type="entry name" value="HAMP"/>
    <property type="match status" value="1"/>
</dbReference>
<evidence type="ECO:0000256" key="3">
    <source>
        <dbReference type="ARBA" id="ARBA00022692"/>
    </source>
</evidence>
<dbReference type="Gene3D" id="1.10.287.950">
    <property type="entry name" value="Methyl-accepting chemotaxis protein"/>
    <property type="match status" value="1"/>
</dbReference>
<dbReference type="GO" id="GO:0005886">
    <property type="term" value="C:plasma membrane"/>
    <property type="evidence" value="ECO:0007669"/>
    <property type="project" value="UniProtKB-SubCell"/>
</dbReference>
<dbReference type="FunFam" id="1.10.287.950:FF:000001">
    <property type="entry name" value="Methyl-accepting chemotaxis sensory transducer"/>
    <property type="match status" value="1"/>
</dbReference>
<keyword evidence="14" id="KW-1185">Reference proteome</keyword>
<keyword evidence="5 10" id="KW-0472">Membrane</keyword>
<evidence type="ECO:0000256" key="1">
    <source>
        <dbReference type="ARBA" id="ARBA00004651"/>
    </source>
</evidence>
<protein>
    <submittedName>
        <fullName evidence="13">Methyl-accepting chemotaxis protein</fullName>
    </submittedName>
</protein>
<feature type="transmembrane region" description="Helical" evidence="10">
    <location>
        <begin position="12"/>
        <end position="33"/>
    </location>
</feature>
<evidence type="ECO:0000256" key="4">
    <source>
        <dbReference type="ARBA" id="ARBA00022989"/>
    </source>
</evidence>
<name>A0A432W6I8_9GAMM</name>
<evidence type="ECO:0000256" key="8">
    <source>
        <dbReference type="PROSITE-ProRule" id="PRU00284"/>
    </source>
</evidence>
<proteinExistence type="inferred from homology"/>
<comment type="similarity">
    <text evidence="7">Belongs to the methyl-accepting chemotaxis (MCP) protein family.</text>
</comment>
<evidence type="ECO:0000313" key="14">
    <source>
        <dbReference type="Proteomes" id="UP000288293"/>
    </source>
</evidence>
<dbReference type="SUPFAM" id="SSF58104">
    <property type="entry name" value="Methyl-accepting chemotaxis protein (MCP) signaling domain"/>
    <property type="match status" value="1"/>
</dbReference>
<keyword evidence="3 10" id="KW-0812">Transmembrane</keyword>
<feature type="domain" description="Methyl-accepting transducer" evidence="11">
    <location>
        <begin position="271"/>
        <end position="507"/>
    </location>
</feature>
<dbReference type="PROSITE" id="PS50885">
    <property type="entry name" value="HAMP"/>
    <property type="match status" value="1"/>
</dbReference>
<dbReference type="Pfam" id="PF17200">
    <property type="entry name" value="sCache_2"/>
    <property type="match status" value="1"/>
</dbReference>
<dbReference type="SMART" id="SM00304">
    <property type="entry name" value="HAMP"/>
    <property type="match status" value="1"/>
</dbReference>
<reference evidence="13 14" key="1">
    <citation type="journal article" date="2011" name="Front. Microbiol.">
        <title>Genomic signatures of strain selection and enhancement in Bacillus atrophaeus var. globigii, a historical biowarfare simulant.</title>
        <authorList>
            <person name="Gibbons H.S."/>
            <person name="Broomall S.M."/>
            <person name="McNew L.A."/>
            <person name="Daligault H."/>
            <person name="Chapman C."/>
            <person name="Bruce D."/>
            <person name="Karavis M."/>
            <person name="Krepps M."/>
            <person name="McGregor P.A."/>
            <person name="Hong C."/>
            <person name="Park K.H."/>
            <person name="Akmal A."/>
            <person name="Feldman A."/>
            <person name="Lin J.S."/>
            <person name="Chang W.E."/>
            <person name="Higgs B.W."/>
            <person name="Demirev P."/>
            <person name="Lindquist J."/>
            <person name="Liem A."/>
            <person name="Fochler E."/>
            <person name="Read T.D."/>
            <person name="Tapia R."/>
            <person name="Johnson S."/>
            <person name="Bishop-Lilly K.A."/>
            <person name="Detter C."/>
            <person name="Han C."/>
            <person name="Sozhamannan S."/>
            <person name="Rosenzweig C.N."/>
            <person name="Skowronski E.W."/>
        </authorList>
    </citation>
    <scope>NUCLEOTIDE SEQUENCE [LARGE SCALE GENOMIC DNA]</scope>
    <source>
        <strain evidence="13 14">MLST1</strain>
    </source>
</reference>
<accession>A0A432W6I8</accession>
<dbReference type="GO" id="GO:0006935">
    <property type="term" value="P:chemotaxis"/>
    <property type="evidence" value="ECO:0007669"/>
    <property type="project" value="InterPro"/>
</dbReference>
<dbReference type="SMART" id="SM00283">
    <property type="entry name" value="MA"/>
    <property type="match status" value="1"/>
</dbReference>
<dbReference type="PRINTS" id="PR00260">
    <property type="entry name" value="CHEMTRNSDUCR"/>
</dbReference>
<dbReference type="InterPro" id="IPR004089">
    <property type="entry name" value="MCPsignal_dom"/>
</dbReference>
<evidence type="ECO:0000313" key="13">
    <source>
        <dbReference type="EMBL" id="RUO25693.1"/>
    </source>
</evidence>